<feature type="transmembrane region" description="Helical" evidence="7">
    <location>
        <begin position="147"/>
        <end position="171"/>
    </location>
</feature>
<dbReference type="SUPFAM" id="SSF103473">
    <property type="entry name" value="MFS general substrate transporter"/>
    <property type="match status" value="1"/>
</dbReference>
<keyword evidence="2" id="KW-0813">Transport</keyword>
<dbReference type="PANTHER" id="PTHR23513">
    <property type="entry name" value="INTEGRAL MEMBRANE EFFLUX PROTEIN-RELATED"/>
    <property type="match status" value="1"/>
</dbReference>
<dbReference type="PANTHER" id="PTHR23513:SF6">
    <property type="entry name" value="MAJOR FACILITATOR SUPERFAMILY ASSOCIATED DOMAIN-CONTAINING PROTEIN"/>
    <property type="match status" value="1"/>
</dbReference>
<feature type="transmembrane region" description="Helical" evidence="7">
    <location>
        <begin position="381"/>
        <end position="404"/>
    </location>
</feature>
<dbReference type="AlphaFoldDB" id="A0A806LES8"/>
<gene>
    <name evidence="9" type="ORF">AF91_09060</name>
</gene>
<feature type="transmembrane region" description="Helical" evidence="7">
    <location>
        <begin position="268"/>
        <end position="287"/>
    </location>
</feature>
<feature type="transmembrane region" description="Helical" evidence="7">
    <location>
        <begin position="20"/>
        <end position="40"/>
    </location>
</feature>
<organism evidence="9 10">
    <name type="scientific">Lacticaseibacillus paracasei N1115</name>
    <dbReference type="NCBI Taxonomy" id="1446494"/>
    <lineage>
        <taxon>Bacteria</taxon>
        <taxon>Bacillati</taxon>
        <taxon>Bacillota</taxon>
        <taxon>Bacilli</taxon>
        <taxon>Lactobacillales</taxon>
        <taxon>Lactobacillaceae</taxon>
        <taxon>Lacticaseibacillus</taxon>
    </lineage>
</organism>
<dbReference type="KEGG" id="lpq:AF91_09060"/>
<dbReference type="PROSITE" id="PS50850">
    <property type="entry name" value="MFS"/>
    <property type="match status" value="1"/>
</dbReference>
<evidence type="ECO:0000313" key="10">
    <source>
        <dbReference type="Proteomes" id="UP000019441"/>
    </source>
</evidence>
<feature type="transmembrane region" description="Helical" evidence="7">
    <location>
        <begin position="177"/>
        <end position="196"/>
    </location>
</feature>
<proteinExistence type="predicted"/>
<sequence>MKGQFSMQTTPPHWQRNIAIFLLGQFLSGITSMTVQYAIIWHLTAKTGSATILSIATLLGMLPTILLSPFVGPYIDRLNKKMLLIVPDIVAAMVALILSAVGEFGGFFPVWLIFVSLLVRALAQTFQMPTIQAILPTMVPGDQLTRVNGQLGVVNSANMIIAPALGAVLFGLMPMPLLILLDVLGAILGVSLLLFVSIPENRLVGTTVHVAQDAKVGWQLLRGNRGLWYMTLIGMLTTFAFMPAASMYPLMTMRYFHGTVGQAGLIEVVYFAGSLLGGLLISVFGHFRDRIHPIVWGMVVIGVTFGLSGVLPRTENGFLWFLILNGVAGLAWPFFNTPLIAMYQQSYAPETLGRVMGILNALMSLPGPVGLIFAGPIADRFGVATLFVVAGIGVLLAAGVMFGLKITREYDRQLQADGSSDLTKRG</sequence>
<evidence type="ECO:0000259" key="8">
    <source>
        <dbReference type="PROSITE" id="PS50850"/>
    </source>
</evidence>
<feature type="transmembrane region" description="Helical" evidence="7">
    <location>
        <begin position="317"/>
        <end position="335"/>
    </location>
</feature>
<dbReference type="InterPro" id="IPR036259">
    <property type="entry name" value="MFS_trans_sf"/>
</dbReference>
<feature type="domain" description="Major facilitator superfamily (MFS) profile" evidence="8">
    <location>
        <begin position="17"/>
        <end position="408"/>
    </location>
</feature>
<evidence type="ECO:0000256" key="7">
    <source>
        <dbReference type="SAM" id="Phobius"/>
    </source>
</evidence>
<evidence type="ECO:0000256" key="3">
    <source>
        <dbReference type="ARBA" id="ARBA00022475"/>
    </source>
</evidence>
<keyword evidence="3" id="KW-1003">Cell membrane</keyword>
<feature type="transmembrane region" description="Helical" evidence="7">
    <location>
        <begin position="107"/>
        <end position="126"/>
    </location>
</feature>
<dbReference type="InterPro" id="IPR020846">
    <property type="entry name" value="MFS_dom"/>
</dbReference>
<feature type="transmembrane region" description="Helical" evidence="7">
    <location>
        <begin position="294"/>
        <end position="311"/>
    </location>
</feature>
<dbReference type="EMBL" id="CP007122">
    <property type="protein sequence ID" value="AHJ33333.1"/>
    <property type="molecule type" value="Genomic_DNA"/>
</dbReference>
<keyword evidence="6 7" id="KW-0472">Membrane</keyword>
<evidence type="ECO:0000256" key="5">
    <source>
        <dbReference type="ARBA" id="ARBA00022989"/>
    </source>
</evidence>
<dbReference type="Gene3D" id="1.20.1250.20">
    <property type="entry name" value="MFS general substrate transporter like domains"/>
    <property type="match status" value="1"/>
</dbReference>
<evidence type="ECO:0000256" key="1">
    <source>
        <dbReference type="ARBA" id="ARBA00004651"/>
    </source>
</evidence>
<evidence type="ECO:0000256" key="4">
    <source>
        <dbReference type="ARBA" id="ARBA00022692"/>
    </source>
</evidence>
<accession>A0A806LES8</accession>
<evidence type="ECO:0000256" key="2">
    <source>
        <dbReference type="ARBA" id="ARBA00022448"/>
    </source>
</evidence>
<feature type="transmembrane region" description="Helical" evidence="7">
    <location>
        <begin position="82"/>
        <end position="101"/>
    </location>
</feature>
<dbReference type="Pfam" id="PF07690">
    <property type="entry name" value="MFS_1"/>
    <property type="match status" value="1"/>
</dbReference>
<protein>
    <submittedName>
        <fullName evidence="9">MFS transporter permease</fullName>
    </submittedName>
</protein>
<dbReference type="GO" id="GO:0022857">
    <property type="term" value="F:transmembrane transporter activity"/>
    <property type="evidence" value="ECO:0007669"/>
    <property type="project" value="InterPro"/>
</dbReference>
<comment type="subcellular location">
    <subcellularLocation>
        <location evidence="1">Cell membrane</location>
        <topology evidence="1">Multi-pass membrane protein</topology>
    </subcellularLocation>
</comment>
<dbReference type="Proteomes" id="UP000019441">
    <property type="component" value="Chromosome"/>
</dbReference>
<name>A0A806LES8_LACPA</name>
<dbReference type="InterPro" id="IPR011701">
    <property type="entry name" value="MFS"/>
</dbReference>
<feature type="transmembrane region" description="Helical" evidence="7">
    <location>
        <begin position="355"/>
        <end position="375"/>
    </location>
</feature>
<feature type="transmembrane region" description="Helical" evidence="7">
    <location>
        <begin position="52"/>
        <end position="75"/>
    </location>
</feature>
<evidence type="ECO:0000313" key="9">
    <source>
        <dbReference type="EMBL" id="AHJ33333.1"/>
    </source>
</evidence>
<feature type="transmembrane region" description="Helical" evidence="7">
    <location>
        <begin position="227"/>
        <end position="248"/>
    </location>
</feature>
<keyword evidence="4 7" id="KW-0812">Transmembrane</keyword>
<evidence type="ECO:0000256" key="6">
    <source>
        <dbReference type="ARBA" id="ARBA00023136"/>
    </source>
</evidence>
<reference evidence="9 10" key="1">
    <citation type="journal article" date="2014" name="Genome Announc.">
        <title>Whole Genome Sequence of the Probiotic Strain Lactobacillus paracasei N1115, Isolated from Traditional Chinese Fermented Milk.</title>
        <authorList>
            <person name="Wang S."/>
            <person name="Zhu H."/>
            <person name="He F."/>
            <person name="Luo Y."/>
            <person name="Kang Z."/>
            <person name="Lu C."/>
            <person name="Feng L."/>
            <person name="Lu X."/>
            <person name="Xue Y."/>
            <person name="Wang H."/>
        </authorList>
    </citation>
    <scope>NUCLEOTIDE SEQUENCE [LARGE SCALE GENOMIC DNA]</scope>
    <source>
        <strain evidence="9 10">N1115</strain>
    </source>
</reference>
<dbReference type="GO" id="GO:0005886">
    <property type="term" value="C:plasma membrane"/>
    <property type="evidence" value="ECO:0007669"/>
    <property type="project" value="UniProtKB-SubCell"/>
</dbReference>
<keyword evidence="5 7" id="KW-1133">Transmembrane helix</keyword>
<dbReference type="CDD" id="cd06173">
    <property type="entry name" value="MFS_MefA_like"/>
    <property type="match status" value="1"/>
</dbReference>